<dbReference type="SUPFAM" id="SSF54695">
    <property type="entry name" value="POZ domain"/>
    <property type="match status" value="1"/>
</dbReference>
<accession>W5NN41</accession>
<dbReference type="GeneTree" id="ENSGT00940000161629"/>
<dbReference type="InParanoid" id="W5NN41"/>
<evidence type="ECO:0000313" key="5">
    <source>
        <dbReference type="Proteomes" id="UP000018468"/>
    </source>
</evidence>
<evidence type="ECO:0000313" key="4">
    <source>
        <dbReference type="Ensembl" id="ENSLOCP00000022050.1"/>
    </source>
</evidence>
<dbReference type="Proteomes" id="UP000018468">
    <property type="component" value="Linkage group LG3"/>
</dbReference>
<dbReference type="InterPro" id="IPR015915">
    <property type="entry name" value="Kelch-typ_b-propeller"/>
</dbReference>
<dbReference type="InterPro" id="IPR011333">
    <property type="entry name" value="SKP1/BTB/POZ_sf"/>
</dbReference>
<dbReference type="STRING" id="7918.ENSLOCP00000022050"/>
<evidence type="ECO:0000256" key="1">
    <source>
        <dbReference type="ARBA" id="ARBA00022441"/>
    </source>
</evidence>
<dbReference type="Pfam" id="PF00651">
    <property type="entry name" value="BTB"/>
    <property type="match status" value="1"/>
</dbReference>
<dbReference type="SUPFAM" id="SSF117281">
    <property type="entry name" value="Kelch motif"/>
    <property type="match status" value="1"/>
</dbReference>
<dbReference type="PROSITE" id="PS50097">
    <property type="entry name" value="BTB"/>
    <property type="match status" value="1"/>
</dbReference>
<dbReference type="Ensembl" id="ENSLOCT00000022089.1">
    <property type="protein sequence ID" value="ENSLOCP00000022050.1"/>
    <property type="gene ID" value="ENSLOCG00000017947.1"/>
</dbReference>
<dbReference type="Bgee" id="ENSLOCG00000017947">
    <property type="expression patterns" value="Expressed in muscle tissue and 3 other cell types or tissues"/>
</dbReference>
<keyword evidence="2" id="KW-0677">Repeat</keyword>
<dbReference type="InterPro" id="IPR000210">
    <property type="entry name" value="BTB/POZ_dom"/>
</dbReference>
<reference evidence="4" key="3">
    <citation type="submission" date="2025-09" db="UniProtKB">
        <authorList>
            <consortium name="Ensembl"/>
        </authorList>
    </citation>
    <scope>IDENTIFICATION</scope>
</reference>
<name>W5NN41_LEPOC</name>
<feature type="domain" description="BTB" evidence="3">
    <location>
        <begin position="12"/>
        <end position="79"/>
    </location>
</feature>
<dbReference type="SMART" id="SM00225">
    <property type="entry name" value="BTB"/>
    <property type="match status" value="1"/>
</dbReference>
<reference evidence="4" key="2">
    <citation type="submission" date="2025-08" db="UniProtKB">
        <authorList>
            <consortium name="Ensembl"/>
        </authorList>
    </citation>
    <scope>IDENTIFICATION</scope>
</reference>
<dbReference type="Gene3D" id="2.120.10.80">
    <property type="entry name" value="Kelch-type beta propeller"/>
    <property type="match status" value="1"/>
</dbReference>
<dbReference type="SMART" id="SM00612">
    <property type="entry name" value="Kelch"/>
    <property type="match status" value="2"/>
</dbReference>
<dbReference type="Pfam" id="PF24681">
    <property type="entry name" value="Kelch_KLHDC2_KLHL20_DRC7"/>
    <property type="match status" value="1"/>
</dbReference>
<dbReference type="HOGENOM" id="CLU_049036_0_0_1"/>
<dbReference type="EMBL" id="AHAT01024789">
    <property type="status" value="NOT_ANNOTATED_CDS"/>
    <property type="molecule type" value="Genomic_DNA"/>
</dbReference>
<sequence length="462" mass="52212">DVESRRRRALMASVHVRVEQSRFTVDKALLTQNCEYFRALFESGMRECQQEEIYLGGLSTTGFKITLEVLAGGRPILDCDEIVEAIECAAFLQVEKLAKHLVDIINSSNCLVMYHAAATYGLLGLYHSSALFIRDMYSEFQDDLGCLPQELVDYIKSLIPSRFVGVASHSPSLELLQDPSRTICYLDEEERRWKKLTHLPVEASTSMSGVAVLDNKLYIVGGVRGVNKEVVELCFCYDAENDSWNRLPSPQQLRYSLTLIGHEDHLYAIGGEHERTIMSSVEKYQVSAGTWSFTSQLPRPAAGAACAKAMSRIFVCLWKPMDTTDIYEYDPSSEQWILITTLIRQQSYGHCMVAHRDNLYVMRNGPSDDFLRCMIDRFNITTGQWTALAGQYVNSKGALFTAAVRGDSVFTVNRMLTLVYSIEQTKWKPKKEMQGFPRSGSMQTFLLRLPRSSQKLTSILGD</sequence>
<evidence type="ECO:0000256" key="2">
    <source>
        <dbReference type="ARBA" id="ARBA00022737"/>
    </source>
</evidence>
<dbReference type="PANTHER" id="PTHR46375:SF3">
    <property type="entry name" value="KELCH REPEAT AND BTB DOMAIN-CONTAINING PROTEIN 13"/>
    <property type="match status" value="1"/>
</dbReference>
<dbReference type="InterPro" id="IPR052392">
    <property type="entry name" value="Kelch-BTB_domain-containing"/>
</dbReference>
<organism evidence="4 5">
    <name type="scientific">Lepisosteus oculatus</name>
    <name type="common">Spotted gar</name>
    <dbReference type="NCBI Taxonomy" id="7918"/>
    <lineage>
        <taxon>Eukaryota</taxon>
        <taxon>Metazoa</taxon>
        <taxon>Chordata</taxon>
        <taxon>Craniata</taxon>
        <taxon>Vertebrata</taxon>
        <taxon>Euteleostomi</taxon>
        <taxon>Actinopterygii</taxon>
        <taxon>Neopterygii</taxon>
        <taxon>Holostei</taxon>
        <taxon>Semionotiformes</taxon>
        <taxon>Lepisosteidae</taxon>
        <taxon>Lepisosteus</taxon>
    </lineage>
</organism>
<proteinExistence type="predicted"/>
<dbReference type="PANTHER" id="PTHR46375">
    <property type="entry name" value="KELCH REPEAT AND BTB DOMAIN-CONTAINING PROTEIN 13-RELATED"/>
    <property type="match status" value="1"/>
</dbReference>
<dbReference type="Gene3D" id="3.30.710.10">
    <property type="entry name" value="Potassium Channel Kv1.1, Chain A"/>
    <property type="match status" value="1"/>
</dbReference>
<dbReference type="AlphaFoldDB" id="W5NN41"/>
<dbReference type="eggNOG" id="KOG1072">
    <property type="taxonomic scope" value="Eukaryota"/>
</dbReference>
<reference evidence="5" key="1">
    <citation type="submission" date="2011-12" db="EMBL/GenBank/DDBJ databases">
        <title>The Draft Genome of Lepisosteus oculatus.</title>
        <authorList>
            <consortium name="The Broad Institute Genome Assembly &amp; Analysis Group"/>
            <consortium name="Computational R&amp;D Group"/>
            <consortium name="and Sequencing Platform"/>
            <person name="Di Palma F."/>
            <person name="Alfoldi J."/>
            <person name="Johnson J."/>
            <person name="Berlin A."/>
            <person name="Gnerre S."/>
            <person name="Jaffe D."/>
            <person name="MacCallum I."/>
            <person name="Young S."/>
            <person name="Walker B.J."/>
            <person name="Lander E.S."/>
            <person name="Lindblad-Toh K."/>
        </authorList>
    </citation>
    <scope>NUCLEOTIDE SEQUENCE [LARGE SCALE GENOMIC DNA]</scope>
</reference>
<dbReference type="CDD" id="cd18486">
    <property type="entry name" value="BACK_KBTBD13"/>
    <property type="match status" value="1"/>
</dbReference>
<evidence type="ECO:0000259" key="3">
    <source>
        <dbReference type="PROSITE" id="PS50097"/>
    </source>
</evidence>
<keyword evidence="1" id="KW-0880">Kelch repeat</keyword>
<dbReference type="InterPro" id="IPR006652">
    <property type="entry name" value="Kelch_1"/>
</dbReference>
<keyword evidence="5" id="KW-1185">Reference proteome</keyword>
<protein>
    <submittedName>
        <fullName evidence="4">Kelch repeat and BTB domain containing 13</fullName>
    </submittedName>
</protein>
<dbReference type="OMA" id="WSEFPSP"/>